<dbReference type="Gene3D" id="2.60.120.40">
    <property type="match status" value="1"/>
</dbReference>
<evidence type="ECO:0000256" key="2">
    <source>
        <dbReference type="ARBA" id="ARBA00022525"/>
    </source>
</evidence>
<dbReference type="OrthoDB" id="6150994at2759"/>
<dbReference type="Pfam" id="PF00386">
    <property type="entry name" value="C1q"/>
    <property type="match status" value="1"/>
</dbReference>
<dbReference type="SMART" id="SM00110">
    <property type="entry name" value="C1Q"/>
    <property type="match status" value="1"/>
</dbReference>
<dbReference type="GO" id="GO:0099558">
    <property type="term" value="P:maintenance of synapse structure"/>
    <property type="evidence" value="ECO:0007669"/>
    <property type="project" value="TreeGrafter"/>
</dbReference>
<dbReference type="EMBL" id="CAJPWZ010001079">
    <property type="protein sequence ID" value="CAG2207620.1"/>
    <property type="molecule type" value="Genomic_DNA"/>
</dbReference>
<evidence type="ECO:0000313" key="6">
    <source>
        <dbReference type="EMBL" id="CAG2207620.1"/>
    </source>
</evidence>
<reference evidence="6" key="1">
    <citation type="submission" date="2021-03" db="EMBL/GenBank/DDBJ databases">
        <authorList>
            <person name="Bekaert M."/>
        </authorList>
    </citation>
    <scope>NUCLEOTIDE SEQUENCE</scope>
</reference>
<organism evidence="6 7">
    <name type="scientific">Mytilus edulis</name>
    <name type="common">Blue mussel</name>
    <dbReference type="NCBI Taxonomy" id="6550"/>
    <lineage>
        <taxon>Eukaryota</taxon>
        <taxon>Metazoa</taxon>
        <taxon>Spiralia</taxon>
        <taxon>Lophotrochozoa</taxon>
        <taxon>Mollusca</taxon>
        <taxon>Bivalvia</taxon>
        <taxon>Autobranchia</taxon>
        <taxon>Pteriomorphia</taxon>
        <taxon>Mytilida</taxon>
        <taxon>Mytiloidea</taxon>
        <taxon>Mytilidae</taxon>
        <taxon>Mytilinae</taxon>
        <taxon>Mytilus</taxon>
    </lineage>
</organism>
<dbReference type="InterPro" id="IPR050822">
    <property type="entry name" value="Cerebellin_Synaptic_Org"/>
</dbReference>
<sequence length="184" mass="20109">MNVHVFVYGICLVLTMIQYKGVEARSCTKLENKLFNNLLDMMVAIKSKCIISGGNIEQGGPAFTATLSHHFSLTKDAAIKFNSVLLNRGGGYNPNTGIFTATKTGLYQFSATIMSNGGIQVHSYINKNGRKLMNLYGPKIHGATETASPVLELNKGDKVSVNGYYSEVVYGRHYSYFSAVYISA</sequence>
<dbReference type="AlphaFoldDB" id="A0A8S3RKV6"/>
<evidence type="ECO:0000256" key="3">
    <source>
        <dbReference type="ARBA" id="ARBA00022729"/>
    </source>
</evidence>
<keyword evidence="3 4" id="KW-0732">Signal</keyword>
<keyword evidence="7" id="KW-1185">Reference proteome</keyword>
<comment type="caution">
    <text evidence="6">The sequence shown here is derived from an EMBL/GenBank/DDBJ whole genome shotgun (WGS) entry which is preliminary data.</text>
</comment>
<feature type="signal peptide" evidence="4">
    <location>
        <begin position="1"/>
        <end position="24"/>
    </location>
</feature>
<evidence type="ECO:0000259" key="5">
    <source>
        <dbReference type="PROSITE" id="PS50871"/>
    </source>
</evidence>
<dbReference type="GO" id="GO:0045202">
    <property type="term" value="C:synapse"/>
    <property type="evidence" value="ECO:0007669"/>
    <property type="project" value="TreeGrafter"/>
</dbReference>
<keyword evidence="2" id="KW-0964">Secreted</keyword>
<gene>
    <name evidence="6" type="ORF">MEDL_21865</name>
</gene>
<dbReference type="PANTHER" id="PTHR22923:SF50">
    <property type="entry name" value="CEREBELLIN-2"/>
    <property type="match status" value="1"/>
</dbReference>
<feature type="domain" description="C1q" evidence="5">
    <location>
        <begin position="56"/>
        <end position="184"/>
    </location>
</feature>
<dbReference type="PROSITE" id="PS50871">
    <property type="entry name" value="C1Q"/>
    <property type="match status" value="1"/>
</dbReference>
<dbReference type="PRINTS" id="PR00007">
    <property type="entry name" value="COMPLEMNTC1Q"/>
</dbReference>
<dbReference type="SUPFAM" id="SSF49842">
    <property type="entry name" value="TNF-like"/>
    <property type="match status" value="1"/>
</dbReference>
<feature type="chain" id="PRO_5035760003" evidence="4">
    <location>
        <begin position="25"/>
        <end position="184"/>
    </location>
</feature>
<name>A0A8S3RKV6_MYTED</name>
<protein>
    <submittedName>
        <fullName evidence="6">C1QL</fullName>
    </submittedName>
</protein>
<evidence type="ECO:0000256" key="1">
    <source>
        <dbReference type="ARBA" id="ARBA00004613"/>
    </source>
</evidence>
<dbReference type="GO" id="GO:0005576">
    <property type="term" value="C:extracellular region"/>
    <property type="evidence" value="ECO:0007669"/>
    <property type="project" value="UniProtKB-SubCell"/>
</dbReference>
<evidence type="ECO:0000256" key="4">
    <source>
        <dbReference type="SAM" id="SignalP"/>
    </source>
</evidence>
<dbReference type="InterPro" id="IPR008983">
    <property type="entry name" value="Tumour_necrosis_fac-like_dom"/>
</dbReference>
<accession>A0A8S3RKV6</accession>
<dbReference type="InterPro" id="IPR001073">
    <property type="entry name" value="C1q_dom"/>
</dbReference>
<evidence type="ECO:0000313" key="7">
    <source>
        <dbReference type="Proteomes" id="UP000683360"/>
    </source>
</evidence>
<proteinExistence type="predicted"/>
<comment type="subcellular location">
    <subcellularLocation>
        <location evidence="1">Secreted</location>
    </subcellularLocation>
</comment>
<dbReference type="Proteomes" id="UP000683360">
    <property type="component" value="Unassembled WGS sequence"/>
</dbReference>
<dbReference type="PANTHER" id="PTHR22923">
    <property type="entry name" value="CEREBELLIN-RELATED"/>
    <property type="match status" value="1"/>
</dbReference>